<dbReference type="GO" id="GO:0006281">
    <property type="term" value="P:DNA repair"/>
    <property type="evidence" value="ECO:0007669"/>
    <property type="project" value="TreeGrafter"/>
</dbReference>
<dbReference type="AlphaFoldDB" id="A0A8J7FFG3"/>
<dbReference type="InterPro" id="IPR006439">
    <property type="entry name" value="HAD-SF_hydro_IA"/>
</dbReference>
<dbReference type="GO" id="GO:0005829">
    <property type="term" value="C:cytosol"/>
    <property type="evidence" value="ECO:0007669"/>
    <property type="project" value="TreeGrafter"/>
</dbReference>
<reference evidence="1" key="1">
    <citation type="submission" date="2020-10" db="EMBL/GenBank/DDBJ databases">
        <title>Bacterium isolated from coastal waters sediment.</title>
        <authorList>
            <person name="Chen R.-J."/>
            <person name="Lu D.-C."/>
            <person name="Zhu K.-L."/>
            <person name="Du Z.-J."/>
        </authorList>
    </citation>
    <scope>NUCLEOTIDE SEQUENCE</scope>
    <source>
        <strain evidence="1">N1Y112</strain>
    </source>
</reference>
<organism evidence="1 2">
    <name type="scientific">Pontibacterium sinense</name>
    <dbReference type="NCBI Taxonomy" id="2781979"/>
    <lineage>
        <taxon>Bacteria</taxon>
        <taxon>Pseudomonadati</taxon>
        <taxon>Pseudomonadota</taxon>
        <taxon>Gammaproteobacteria</taxon>
        <taxon>Oceanospirillales</taxon>
        <taxon>Oceanospirillaceae</taxon>
        <taxon>Pontibacterium</taxon>
    </lineage>
</organism>
<dbReference type="InterPro" id="IPR023198">
    <property type="entry name" value="PGP-like_dom2"/>
</dbReference>
<dbReference type="PANTHER" id="PTHR43434:SF24">
    <property type="entry name" value="HYDROLASE-RELATED"/>
    <property type="match status" value="1"/>
</dbReference>
<gene>
    <name evidence="1" type="ORF">IOQ59_03260</name>
</gene>
<dbReference type="SFLD" id="SFLDG01135">
    <property type="entry name" value="C1.5.6:_HAD__Beta-PGM__Phospha"/>
    <property type="match status" value="1"/>
</dbReference>
<dbReference type="NCBIfam" id="TIGR01549">
    <property type="entry name" value="HAD-SF-IA-v1"/>
    <property type="match status" value="1"/>
</dbReference>
<dbReference type="EMBL" id="JADEYS010000002">
    <property type="protein sequence ID" value="MBE9396278.1"/>
    <property type="molecule type" value="Genomic_DNA"/>
</dbReference>
<keyword evidence="1" id="KW-0378">Hydrolase</keyword>
<dbReference type="InterPro" id="IPR036412">
    <property type="entry name" value="HAD-like_sf"/>
</dbReference>
<dbReference type="GO" id="GO:0008967">
    <property type="term" value="F:phosphoglycolate phosphatase activity"/>
    <property type="evidence" value="ECO:0007669"/>
    <property type="project" value="TreeGrafter"/>
</dbReference>
<dbReference type="NCBIfam" id="TIGR01509">
    <property type="entry name" value="HAD-SF-IA-v3"/>
    <property type="match status" value="1"/>
</dbReference>
<protein>
    <submittedName>
        <fullName evidence="1">HAD-IA family hydrolase</fullName>
    </submittedName>
</protein>
<dbReference type="SFLD" id="SFLDS00003">
    <property type="entry name" value="Haloacid_Dehalogenase"/>
    <property type="match status" value="1"/>
</dbReference>
<dbReference type="InterPro" id="IPR041492">
    <property type="entry name" value="HAD_2"/>
</dbReference>
<dbReference type="SFLD" id="SFLDG01129">
    <property type="entry name" value="C1.5:_HAD__Beta-PGM__Phosphata"/>
    <property type="match status" value="1"/>
</dbReference>
<dbReference type="Proteomes" id="UP000640333">
    <property type="component" value="Unassembled WGS sequence"/>
</dbReference>
<name>A0A8J7FFG3_9GAMM</name>
<accession>A0A8J7FFG3</accession>
<dbReference type="SUPFAM" id="SSF56784">
    <property type="entry name" value="HAD-like"/>
    <property type="match status" value="1"/>
</dbReference>
<dbReference type="Pfam" id="PF13419">
    <property type="entry name" value="HAD_2"/>
    <property type="match status" value="1"/>
</dbReference>
<dbReference type="InterPro" id="IPR050155">
    <property type="entry name" value="HAD-like_hydrolase_sf"/>
</dbReference>
<dbReference type="Gene3D" id="1.10.150.240">
    <property type="entry name" value="Putative phosphatase, domain 2"/>
    <property type="match status" value="1"/>
</dbReference>
<dbReference type="Gene3D" id="3.40.50.1000">
    <property type="entry name" value="HAD superfamily/HAD-like"/>
    <property type="match status" value="1"/>
</dbReference>
<proteinExistence type="predicted"/>
<dbReference type="PANTHER" id="PTHR43434">
    <property type="entry name" value="PHOSPHOGLYCOLATE PHOSPHATASE"/>
    <property type="match status" value="1"/>
</dbReference>
<evidence type="ECO:0000313" key="2">
    <source>
        <dbReference type="Proteomes" id="UP000640333"/>
    </source>
</evidence>
<evidence type="ECO:0000313" key="1">
    <source>
        <dbReference type="EMBL" id="MBE9396278.1"/>
    </source>
</evidence>
<dbReference type="InterPro" id="IPR023214">
    <property type="entry name" value="HAD_sf"/>
</dbReference>
<keyword evidence="2" id="KW-1185">Reference proteome</keyword>
<comment type="caution">
    <text evidence="1">The sequence shown here is derived from an EMBL/GenBank/DDBJ whole genome shotgun (WGS) entry which is preliminary data.</text>
</comment>
<sequence>MINFWSVILYKLLIFDWDGTIIDSAARIISSMQAAARDLSLGELTDDAVRNIIGLGLPEAIRELIPFVTDEQIQQMRERYGHYYLGVDTTPTHLFVGAQQSLERMHSKGIRMAVATGKSRRGLDRVFNDTGLGYIFETSRCADETTSKPDPHMLEEILAETGVKASEALMIGDTEFDLDMGRRAGMDVIAVSYGAHHVDRLMKYDPVLLVHHFPELEAWIESRYILEERV</sequence>